<dbReference type="EMBL" id="PFKO01000016">
    <property type="protein sequence ID" value="PIY33894.1"/>
    <property type="molecule type" value="Genomic_DNA"/>
</dbReference>
<evidence type="ECO:0000313" key="3">
    <source>
        <dbReference type="EMBL" id="PJB57963.1"/>
    </source>
</evidence>
<proteinExistence type="predicted"/>
<name>A0A2M8CFX5_9BACT</name>
<dbReference type="InterPro" id="IPR029055">
    <property type="entry name" value="Ntn_hydrolases_N"/>
</dbReference>
<organism evidence="3 4">
    <name type="scientific">Candidatus Infernicultor aquiphilus</name>
    <dbReference type="NCBI Taxonomy" id="1805029"/>
    <lineage>
        <taxon>Bacteria</taxon>
        <taxon>Pseudomonadati</taxon>
        <taxon>Atribacterota</taxon>
        <taxon>Candidatus Phoenicimicrobiia</taxon>
        <taxon>Candidatus Pheonicimicrobiales</taxon>
        <taxon>Candidatus Phoenicimicrobiaceae</taxon>
        <taxon>Candidatus Infernicultor</taxon>
    </lineage>
</organism>
<dbReference type="Gene3D" id="3.60.20.10">
    <property type="entry name" value="Glutamine Phosphoribosylpyrophosphate, subunit 1, domain 1"/>
    <property type="match status" value="1"/>
</dbReference>
<dbReference type="AlphaFoldDB" id="A0A2M8CFX5"/>
<comment type="caution">
    <text evidence="3">The sequence shown here is derived from an EMBL/GenBank/DDBJ whole genome shotgun (WGS) entry which is preliminary data.</text>
</comment>
<dbReference type="Proteomes" id="UP000230646">
    <property type="component" value="Unassembled WGS sequence"/>
</dbReference>
<accession>A0A2M7PU81</accession>
<evidence type="ECO:0000313" key="5">
    <source>
        <dbReference type="Proteomes" id="UP000230646"/>
    </source>
</evidence>
<evidence type="ECO:0000313" key="1">
    <source>
        <dbReference type="EMBL" id="PIX33668.1"/>
    </source>
</evidence>
<reference evidence="1" key="2">
    <citation type="submission" date="2017-09" db="EMBL/GenBank/DDBJ databases">
        <title>Depth-based differentiation of microbial function through sediment-hosted aquifers and enrichment of novel symbionts in the deep terrestrial subsurface.</title>
        <authorList>
            <person name="Probst A.J."/>
            <person name="Ladd B."/>
            <person name="Jarett J.K."/>
            <person name="Geller-Mcgrath D.E."/>
            <person name="Sieber C.M.K."/>
            <person name="Emerson J.B."/>
            <person name="Anantharaman K."/>
            <person name="Thomas B.C."/>
            <person name="Malmstrom R."/>
            <person name="Stieglmeier M."/>
            <person name="Klingl A."/>
            <person name="Woyke T."/>
            <person name="Ryan C.M."/>
            <person name="Banfield J.F."/>
        </authorList>
    </citation>
    <scope>NUCLEOTIDE SEQUENCE</scope>
    <source>
        <strain evidence="1">CG_4_8_14_3_um_filter_34_18</strain>
    </source>
</reference>
<dbReference type="Proteomes" id="UP000231493">
    <property type="component" value="Unassembled WGS sequence"/>
</dbReference>
<accession>A0A2M7K694</accession>
<gene>
    <name evidence="3" type="ORF">CO097_00750</name>
    <name evidence="2" type="ORF">COZ07_00445</name>
    <name evidence="1" type="ORF">COZ58_06805</name>
</gene>
<dbReference type="RefSeq" id="WP_406606654.1">
    <property type="nucleotide sequence ID" value="NZ_PFKO01000016.1"/>
</dbReference>
<dbReference type="EMBL" id="PFIP01000137">
    <property type="protein sequence ID" value="PIX33668.1"/>
    <property type="molecule type" value="Genomic_DNA"/>
</dbReference>
<reference evidence="4 5" key="1">
    <citation type="submission" date="2017-09" db="EMBL/GenBank/DDBJ databases">
        <title>Depth-based differentiation of microbial function through sediment-hosted aquifers and enrichment of novel symbionts in the deep terrestrial subsurface.</title>
        <authorList>
            <person name="Probst A.J."/>
            <person name="Ladd B."/>
            <person name="Jarett J.K."/>
            <person name="Geller-Mcgrath D.E."/>
            <person name="Sieber C.M."/>
            <person name="Emerson J.B."/>
            <person name="Anantharaman K."/>
            <person name="Thomas B.C."/>
            <person name="Malmstrom R."/>
            <person name="Stieglmeier M."/>
            <person name="Klingl A."/>
            <person name="Woyke T."/>
            <person name="Ryan C.M."/>
            <person name="Banfield J.F."/>
        </authorList>
    </citation>
    <scope>NUCLEOTIDE SEQUENCE [LARGE SCALE GENOMIC DNA]</scope>
    <source>
        <strain evidence="2">CG_4_10_14_3_um_filter_34_13</strain>
        <strain evidence="3">CG_4_9_14_3_um_filter_33_16</strain>
    </source>
</reference>
<accession>A0A2M8CFX5</accession>
<evidence type="ECO:0000313" key="4">
    <source>
        <dbReference type="Proteomes" id="UP000228560"/>
    </source>
</evidence>
<evidence type="ECO:0000313" key="2">
    <source>
        <dbReference type="EMBL" id="PIY33894.1"/>
    </source>
</evidence>
<sequence>MSLGINTTTPEGIVLAADSRQSYRNSKGIGRIGSDNASKLFQLNERIGVIVTGLAFLPEDGVMKNVSKFVEQFKRETEVEKLNVRDATDRLHSLFNKKYDWQKRLDDAVEKINSDLVRQGFEVLEVKQENYMIKFQFKDLQGNLKNGIGGIDTINLLVAGFNKDGSHEVYTCLIPGEVQKKRDSREKSKEYGASWIGQTDVVSRIVLGFDGRINNLKFISEAVQKLGQGEIRKQLGSLQYAIQWGTMTLQDAIDFCTLMIQTTSALQRFSDGIVANPGDMPGVGGPVDVAVITADQGFVWVSRKKLKIEGKEINLDKG</sequence>
<protein>
    <submittedName>
        <fullName evidence="3">Uncharacterized protein</fullName>
    </submittedName>
</protein>
<dbReference type="Proteomes" id="UP000228560">
    <property type="component" value="Unassembled WGS sequence"/>
</dbReference>
<dbReference type="EMBL" id="PFTV01000019">
    <property type="protein sequence ID" value="PJB57963.1"/>
    <property type="molecule type" value="Genomic_DNA"/>
</dbReference>